<proteinExistence type="predicted"/>
<dbReference type="Gene3D" id="3.30.70.100">
    <property type="match status" value="2"/>
</dbReference>
<dbReference type="PROSITE" id="PS51502">
    <property type="entry name" value="S_R_A_B_BARREL"/>
    <property type="match status" value="1"/>
</dbReference>
<dbReference type="AlphaFoldDB" id="A0A1Y1IK97"/>
<evidence type="ECO:0000313" key="3">
    <source>
        <dbReference type="EMBL" id="GAQ91270.1"/>
    </source>
</evidence>
<dbReference type="PANTHER" id="PTHR33178">
    <property type="match status" value="1"/>
</dbReference>
<dbReference type="STRING" id="105231.A0A1Y1IK97"/>
<evidence type="ECO:0000313" key="4">
    <source>
        <dbReference type="Proteomes" id="UP000054558"/>
    </source>
</evidence>
<sequence>MAFGAGLFVGLFMGIGLGRTVLAKLKKGTTRHVVLFGFKPSVSEERKWAIAAQFEGLAETIPQVQSFEWGTDVSIENKAEGFTHAFLLTFHSQKDRTATCASEIVLFKFKDSVSLEKKKELISKYEALSDKPDLKMKAFEWGKDVSIEGKADKYSHAFMATFASEADRTVYVEHPVHQEYARELVQSLDKLLIIDYLPRTVKADPRPFA</sequence>
<dbReference type="InterPro" id="IPR011008">
    <property type="entry name" value="Dimeric_a/b-barrel"/>
</dbReference>
<keyword evidence="4" id="KW-1185">Reference proteome</keyword>
<evidence type="ECO:0000256" key="1">
    <source>
        <dbReference type="ARBA" id="ARBA00011738"/>
    </source>
</evidence>
<dbReference type="OrthoDB" id="1601230at2759"/>
<dbReference type="InterPro" id="IPR044662">
    <property type="entry name" value="HS1/DABB1-like"/>
</dbReference>
<dbReference type="Pfam" id="PF07876">
    <property type="entry name" value="Dabb"/>
    <property type="match status" value="2"/>
</dbReference>
<dbReference type="InterPro" id="IPR013097">
    <property type="entry name" value="Dabb"/>
</dbReference>
<dbReference type="Proteomes" id="UP000054558">
    <property type="component" value="Unassembled WGS sequence"/>
</dbReference>
<comment type="subunit">
    <text evidence="1">Homodimer.</text>
</comment>
<reference evidence="3 4" key="1">
    <citation type="journal article" date="2014" name="Nat. Commun.">
        <title>Klebsormidium flaccidum genome reveals primary factors for plant terrestrial adaptation.</title>
        <authorList>
            <person name="Hori K."/>
            <person name="Maruyama F."/>
            <person name="Fujisawa T."/>
            <person name="Togashi T."/>
            <person name="Yamamoto N."/>
            <person name="Seo M."/>
            <person name="Sato S."/>
            <person name="Yamada T."/>
            <person name="Mori H."/>
            <person name="Tajima N."/>
            <person name="Moriyama T."/>
            <person name="Ikeuchi M."/>
            <person name="Watanabe M."/>
            <person name="Wada H."/>
            <person name="Kobayashi K."/>
            <person name="Saito M."/>
            <person name="Masuda T."/>
            <person name="Sasaki-Sekimoto Y."/>
            <person name="Mashiguchi K."/>
            <person name="Awai K."/>
            <person name="Shimojima M."/>
            <person name="Masuda S."/>
            <person name="Iwai M."/>
            <person name="Nobusawa T."/>
            <person name="Narise T."/>
            <person name="Kondo S."/>
            <person name="Saito H."/>
            <person name="Sato R."/>
            <person name="Murakawa M."/>
            <person name="Ihara Y."/>
            <person name="Oshima-Yamada Y."/>
            <person name="Ohtaka K."/>
            <person name="Satoh M."/>
            <person name="Sonobe K."/>
            <person name="Ishii M."/>
            <person name="Ohtani R."/>
            <person name="Kanamori-Sato M."/>
            <person name="Honoki R."/>
            <person name="Miyazaki D."/>
            <person name="Mochizuki H."/>
            <person name="Umetsu J."/>
            <person name="Higashi K."/>
            <person name="Shibata D."/>
            <person name="Kamiya Y."/>
            <person name="Sato N."/>
            <person name="Nakamura Y."/>
            <person name="Tabata S."/>
            <person name="Ida S."/>
            <person name="Kurokawa K."/>
            <person name="Ohta H."/>
        </authorList>
    </citation>
    <scope>NUCLEOTIDE SEQUENCE [LARGE SCALE GENOMIC DNA]</scope>
    <source>
        <strain evidence="3 4">NIES-2285</strain>
    </source>
</reference>
<feature type="domain" description="Stress-response A/B barrel" evidence="2">
    <location>
        <begin position="30"/>
        <end position="196"/>
    </location>
</feature>
<protein>
    <submittedName>
        <fullName evidence="3">Stress responsive A/B Barrel domain containing protein</fullName>
    </submittedName>
</protein>
<gene>
    <name evidence="3" type="ORF">KFL_007550020</name>
</gene>
<dbReference type="PANTHER" id="PTHR33178:SF10">
    <property type="entry name" value="STRESS-RESPONSE A_B BARREL DOMAIN-CONTAINING PROTEIN"/>
    <property type="match status" value="1"/>
</dbReference>
<dbReference type="EMBL" id="DF237704">
    <property type="protein sequence ID" value="GAQ91270.1"/>
    <property type="molecule type" value="Genomic_DNA"/>
</dbReference>
<accession>A0A1Y1IK97</accession>
<name>A0A1Y1IK97_KLENI</name>
<organism evidence="3 4">
    <name type="scientific">Klebsormidium nitens</name>
    <name type="common">Green alga</name>
    <name type="synonym">Ulothrix nitens</name>
    <dbReference type="NCBI Taxonomy" id="105231"/>
    <lineage>
        <taxon>Eukaryota</taxon>
        <taxon>Viridiplantae</taxon>
        <taxon>Streptophyta</taxon>
        <taxon>Klebsormidiophyceae</taxon>
        <taxon>Klebsormidiales</taxon>
        <taxon>Klebsormidiaceae</taxon>
        <taxon>Klebsormidium</taxon>
    </lineage>
</organism>
<evidence type="ECO:0000259" key="2">
    <source>
        <dbReference type="PROSITE" id="PS51502"/>
    </source>
</evidence>
<dbReference type="SMART" id="SM00886">
    <property type="entry name" value="Dabb"/>
    <property type="match status" value="2"/>
</dbReference>
<dbReference type="SUPFAM" id="SSF54909">
    <property type="entry name" value="Dimeric alpha+beta barrel"/>
    <property type="match status" value="2"/>
</dbReference>